<keyword evidence="2" id="KW-0808">Transferase</keyword>
<dbReference type="Gene3D" id="3.40.630.30">
    <property type="match status" value="1"/>
</dbReference>
<dbReference type="EMBL" id="SISG01000001">
    <property type="protein sequence ID" value="TBN58275.1"/>
    <property type="molecule type" value="Genomic_DNA"/>
</dbReference>
<dbReference type="PROSITE" id="PS51729">
    <property type="entry name" value="GNAT_YJDJ"/>
    <property type="match status" value="1"/>
</dbReference>
<dbReference type="Pfam" id="PF14542">
    <property type="entry name" value="Acetyltransf_CG"/>
    <property type="match status" value="1"/>
</dbReference>
<comment type="caution">
    <text evidence="2">The sequence shown here is derived from an EMBL/GenBank/DDBJ whole genome shotgun (WGS) entry which is preliminary data.</text>
</comment>
<evidence type="ECO:0000313" key="3">
    <source>
        <dbReference type="Proteomes" id="UP000294194"/>
    </source>
</evidence>
<dbReference type="RefSeq" id="WP_130982382.1">
    <property type="nucleotide sequence ID" value="NZ_SISG01000001.1"/>
</dbReference>
<feature type="domain" description="N-acetyltransferase" evidence="1">
    <location>
        <begin position="6"/>
        <end position="93"/>
    </location>
</feature>
<dbReference type="GO" id="GO:0016740">
    <property type="term" value="F:transferase activity"/>
    <property type="evidence" value="ECO:0007669"/>
    <property type="project" value="UniProtKB-KW"/>
</dbReference>
<dbReference type="InterPro" id="IPR016181">
    <property type="entry name" value="Acyl_CoA_acyltransferase"/>
</dbReference>
<accession>A0A4Q9GU82</accession>
<protein>
    <submittedName>
        <fullName evidence="2">N-acetyltransferase</fullName>
    </submittedName>
</protein>
<dbReference type="InterPro" id="IPR045057">
    <property type="entry name" value="Gcn5-rel_NAT"/>
</dbReference>
<organism evidence="2 3">
    <name type="scientific">Glaciihabitans arcticus</name>
    <dbReference type="NCBI Taxonomy" id="2668039"/>
    <lineage>
        <taxon>Bacteria</taxon>
        <taxon>Bacillati</taxon>
        <taxon>Actinomycetota</taxon>
        <taxon>Actinomycetes</taxon>
        <taxon>Micrococcales</taxon>
        <taxon>Microbacteriaceae</taxon>
        <taxon>Glaciihabitans</taxon>
    </lineage>
</organism>
<gene>
    <name evidence="2" type="ORF">EYE40_13200</name>
</gene>
<evidence type="ECO:0000313" key="2">
    <source>
        <dbReference type="EMBL" id="TBN58275.1"/>
    </source>
</evidence>
<proteinExistence type="predicted"/>
<dbReference type="PANTHER" id="PTHR31435">
    <property type="entry name" value="PROTEIN NATD1"/>
    <property type="match status" value="1"/>
</dbReference>
<dbReference type="PANTHER" id="PTHR31435:SF10">
    <property type="entry name" value="BSR4717 PROTEIN"/>
    <property type="match status" value="1"/>
</dbReference>
<dbReference type="Proteomes" id="UP000294194">
    <property type="component" value="Unassembled WGS sequence"/>
</dbReference>
<dbReference type="AlphaFoldDB" id="A0A4Q9GU82"/>
<dbReference type="SUPFAM" id="SSF55729">
    <property type="entry name" value="Acyl-CoA N-acyltransferases (Nat)"/>
    <property type="match status" value="1"/>
</dbReference>
<keyword evidence="3" id="KW-1185">Reference proteome</keyword>
<reference evidence="3" key="1">
    <citation type="submission" date="2019-02" db="EMBL/GenBank/DDBJ databases">
        <title>Glaciihabitans arcticus sp. nov., a psychrotolerant bacterium isolated from polar soil.</title>
        <authorList>
            <person name="Dahal R.H."/>
        </authorList>
    </citation>
    <scope>NUCLEOTIDE SEQUENCE [LARGE SCALE GENOMIC DNA]</scope>
    <source>
        <strain evidence="3">RP-3-7</strain>
    </source>
</reference>
<name>A0A4Q9GU82_9MICO</name>
<sequence>MTHTVVHSPEVNQYQLQIDGERVGLIDYELDGDVIHLTHTEIDKSDRTRGLGSELVRETLDQIRDETSYRLVADCPFVAHFVGENTEYQALLSR</sequence>
<dbReference type="InterPro" id="IPR031165">
    <property type="entry name" value="GNAT_YJDJ"/>
</dbReference>
<evidence type="ECO:0000259" key="1">
    <source>
        <dbReference type="PROSITE" id="PS51729"/>
    </source>
</evidence>